<evidence type="ECO:0000313" key="4">
    <source>
        <dbReference type="EMBL" id="CUP66888.1"/>
    </source>
</evidence>
<dbReference type="AlphaFoldDB" id="A0A174Q7D9"/>
<accession>A0A174Q7D9</accession>
<dbReference type="Proteomes" id="UP000095725">
    <property type="component" value="Unassembled WGS sequence"/>
</dbReference>
<dbReference type="STRING" id="47678.ERS852494_02791"/>
<dbReference type="PANTHER" id="PTHR47505:SF1">
    <property type="entry name" value="DNA UTILIZATION PROTEIN YHGH"/>
    <property type="match status" value="1"/>
</dbReference>
<dbReference type="EMBL" id="CZAI01000006">
    <property type="protein sequence ID" value="CUP66888.1"/>
    <property type="molecule type" value="Genomic_DNA"/>
</dbReference>
<gene>
    <name evidence="4" type="ORF">ERS852494_02791</name>
    <name evidence="3" type="ORF">ERS852558_00338</name>
</gene>
<name>A0A174Q7D9_9BACE</name>
<dbReference type="EMBL" id="CZBL01000001">
    <property type="protein sequence ID" value="CUP48935.1"/>
    <property type="molecule type" value="Genomic_DNA"/>
</dbReference>
<evidence type="ECO:0000313" key="6">
    <source>
        <dbReference type="Proteomes" id="UP000095725"/>
    </source>
</evidence>
<evidence type="ECO:0000256" key="1">
    <source>
        <dbReference type="ARBA" id="ARBA00008007"/>
    </source>
</evidence>
<protein>
    <submittedName>
        <fullName evidence="4">Amidophosphoribosyltransferase</fullName>
    </submittedName>
</protein>
<keyword evidence="4" id="KW-0328">Glycosyltransferase</keyword>
<evidence type="ECO:0000259" key="2">
    <source>
        <dbReference type="Pfam" id="PF00156"/>
    </source>
</evidence>
<evidence type="ECO:0000313" key="3">
    <source>
        <dbReference type="EMBL" id="CUP48935.1"/>
    </source>
</evidence>
<dbReference type="CDD" id="cd06223">
    <property type="entry name" value="PRTases_typeI"/>
    <property type="match status" value="1"/>
</dbReference>
<dbReference type="SUPFAM" id="SSF53271">
    <property type="entry name" value="PRTase-like"/>
    <property type="match status" value="1"/>
</dbReference>
<dbReference type="PANTHER" id="PTHR47505">
    <property type="entry name" value="DNA UTILIZATION PROTEIN YHGH"/>
    <property type="match status" value="1"/>
</dbReference>
<proteinExistence type="inferred from homology"/>
<dbReference type="Gene3D" id="3.40.50.2020">
    <property type="match status" value="1"/>
</dbReference>
<organism evidence="4 5">
    <name type="scientific">Bacteroides caccae</name>
    <dbReference type="NCBI Taxonomy" id="47678"/>
    <lineage>
        <taxon>Bacteria</taxon>
        <taxon>Pseudomonadati</taxon>
        <taxon>Bacteroidota</taxon>
        <taxon>Bacteroidia</taxon>
        <taxon>Bacteroidales</taxon>
        <taxon>Bacteroidaceae</taxon>
        <taxon>Bacteroides</taxon>
    </lineage>
</organism>
<keyword evidence="4" id="KW-0808">Transferase</keyword>
<dbReference type="InterPro" id="IPR029057">
    <property type="entry name" value="PRTase-like"/>
</dbReference>
<reference evidence="5 6" key="1">
    <citation type="submission" date="2015-09" db="EMBL/GenBank/DDBJ databases">
        <authorList>
            <consortium name="Pathogen Informatics"/>
        </authorList>
    </citation>
    <scope>NUCLEOTIDE SEQUENCE [LARGE SCALE GENOMIC DNA]</scope>
    <source>
        <strain evidence="4 5">2789STDY5834880</strain>
        <strain evidence="3 6">2789STDY5834946</strain>
    </source>
</reference>
<evidence type="ECO:0000313" key="5">
    <source>
        <dbReference type="Proteomes" id="UP000095657"/>
    </source>
</evidence>
<dbReference type="GO" id="GO:0016757">
    <property type="term" value="F:glycosyltransferase activity"/>
    <property type="evidence" value="ECO:0007669"/>
    <property type="project" value="UniProtKB-KW"/>
</dbReference>
<dbReference type="InterPro" id="IPR000836">
    <property type="entry name" value="PRTase_dom"/>
</dbReference>
<dbReference type="Pfam" id="PF00156">
    <property type="entry name" value="Pribosyltran"/>
    <property type="match status" value="1"/>
</dbReference>
<feature type="domain" description="Phosphoribosyltransferase" evidence="2">
    <location>
        <begin position="164"/>
        <end position="225"/>
    </location>
</feature>
<sequence>MIMKHTFLVKEWFGAFLSLLFPRCCVVCGRPLAKGEECICAVCNMDLPRTDYHLRRDNPVELLFWGKFPLERATSFFYYRKGSDFRRILHLLKYGGQKEIGAIMGRYMAVELIESGFFQGIDVIIPIPLHETKQRIRGYNQSEWIARGIAAVTGIPVDTEAVVRRKYTETQTRKSIFERWENVEGIFELHHAESLIGKHVLIVDDVLTTGATTVACASRIMEVEGIRISVLTLAVAD</sequence>
<dbReference type="Proteomes" id="UP000095657">
    <property type="component" value="Unassembled WGS sequence"/>
</dbReference>
<dbReference type="InterPro" id="IPR051910">
    <property type="entry name" value="ComF/GntX_DNA_util-trans"/>
</dbReference>
<comment type="similarity">
    <text evidence="1">Belongs to the ComF/GntX family.</text>
</comment>